<accession>A0A830BW91</accession>
<dbReference type="SMART" id="SM00220">
    <property type="entry name" value="S_TKc"/>
    <property type="match status" value="1"/>
</dbReference>
<keyword evidence="7" id="KW-1015">Disulfide bond</keyword>
<dbReference type="OrthoDB" id="785331at2759"/>
<gene>
    <name evidence="17" type="ORF">PHJA_001169100</name>
</gene>
<dbReference type="GO" id="GO:0005524">
    <property type="term" value="F:ATP binding"/>
    <property type="evidence" value="ECO:0007669"/>
    <property type="project" value="UniProtKB-KW"/>
</dbReference>
<evidence type="ECO:0000256" key="2">
    <source>
        <dbReference type="ARBA" id="ARBA00022679"/>
    </source>
</evidence>
<dbReference type="Pfam" id="PF08276">
    <property type="entry name" value="PAN_2"/>
    <property type="match status" value="1"/>
</dbReference>
<dbReference type="FunFam" id="2.90.10.10:FF:000004">
    <property type="entry name" value="G-type lectin S-receptor-like serine/threonine-protein kinase"/>
    <property type="match status" value="1"/>
</dbReference>
<evidence type="ECO:0000313" key="18">
    <source>
        <dbReference type="Proteomes" id="UP000653305"/>
    </source>
</evidence>
<dbReference type="PROSITE" id="PS50927">
    <property type="entry name" value="BULB_LECTIN"/>
    <property type="match status" value="1"/>
</dbReference>
<evidence type="ECO:0000259" key="15">
    <source>
        <dbReference type="PROSITE" id="PS50927"/>
    </source>
</evidence>
<evidence type="ECO:0000256" key="5">
    <source>
        <dbReference type="ARBA" id="ARBA00022777"/>
    </source>
</evidence>
<dbReference type="Pfam" id="PF01453">
    <property type="entry name" value="B_lectin"/>
    <property type="match status" value="1"/>
</dbReference>
<comment type="catalytic activity">
    <reaction evidence="10 11">
        <text>L-seryl-[protein] + ATP = O-phospho-L-seryl-[protein] + ADP + H(+)</text>
        <dbReference type="Rhea" id="RHEA:17989"/>
        <dbReference type="Rhea" id="RHEA-COMP:9863"/>
        <dbReference type="Rhea" id="RHEA-COMP:11604"/>
        <dbReference type="ChEBI" id="CHEBI:15378"/>
        <dbReference type="ChEBI" id="CHEBI:29999"/>
        <dbReference type="ChEBI" id="CHEBI:30616"/>
        <dbReference type="ChEBI" id="CHEBI:83421"/>
        <dbReference type="ChEBI" id="CHEBI:456216"/>
        <dbReference type="EC" id="2.7.11.1"/>
    </reaction>
</comment>
<protein>
    <recommendedName>
        <fullName evidence="11">Receptor-like serine/threonine-protein kinase</fullName>
        <ecNumber evidence="11">2.7.11.1</ecNumber>
    </recommendedName>
</protein>
<feature type="domain" description="Bulb-type lectin" evidence="15">
    <location>
        <begin position="25"/>
        <end position="147"/>
    </location>
</feature>
<evidence type="ECO:0000256" key="8">
    <source>
        <dbReference type="ARBA" id="ARBA00023180"/>
    </source>
</evidence>
<dbReference type="GO" id="GO:0004674">
    <property type="term" value="F:protein serine/threonine kinase activity"/>
    <property type="evidence" value="ECO:0007669"/>
    <property type="project" value="UniProtKB-KW"/>
</dbReference>
<evidence type="ECO:0000259" key="14">
    <source>
        <dbReference type="PROSITE" id="PS50011"/>
    </source>
</evidence>
<keyword evidence="6 11" id="KW-0067">ATP-binding</keyword>
<dbReference type="SMART" id="SM00473">
    <property type="entry name" value="PAN_AP"/>
    <property type="match status" value="1"/>
</dbReference>
<dbReference type="InterPro" id="IPR036426">
    <property type="entry name" value="Bulb-type_lectin_dom_sf"/>
</dbReference>
<comment type="similarity">
    <text evidence="11">Belongs to the protein kinase superfamily. Ser/Thr protein kinase family.</text>
</comment>
<dbReference type="Gene3D" id="2.90.10.10">
    <property type="entry name" value="Bulb-type lectin domain"/>
    <property type="match status" value="1"/>
</dbReference>
<dbReference type="EMBL" id="BMAC01000213">
    <property type="protein sequence ID" value="GFP90252.1"/>
    <property type="molecule type" value="Genomic_DNA"/>
</dbReference>
<evidence type="ECO:0000256" key="11">
    <source>
        <dbReference type="PIRNR" id="PIRNR000641"/>
    </source>
</evidence>
<dbReference type="PROSITE" id="PS50948">
    <property type="entry name" value="PAN"/>
    <property type="match status" value="1"/>
</dbReference>
<dbReference type="CDD" id="cd01098">
    <property type="entry name" value="PAN_AP_plant"/>
    <property type="match status" value="1"/>
</dbReference>
<evidence type="ECO:0000256" key="10">
    <source>
        <dbReference type="ARBA" id="ARBA00048679"/>
    </source>
</evidence>
<dbReference type="PROSITE" id="PS00108">
    <property type="entry name" value="PROTEIN_KINASE_ST"/>
    <property type="match status" value="1"/>
</dbReference>
<dbReference type="InterPro" id="IPR001245">
    <property type="entry name" value="Ser-Thr/Tyr_kinase_cat_dom"/>
</dbReference>
<name>A0A830BW91_9LAMI</name>
<reference evidence="17" key="1">
    <citation type="submission" date="2020-07" db="EMBL/GenBank/DDBJ databases">
        <title>Ethylene signaling mediates host invasion by parasitic plants.</title>
        <authorList>
            <person name="Yoshida S."/>
        </authorList>
    </citation>
    <scope>NUCLEOTIDE SEQUENCE</scope>
    <source>
        <strain evidence="17">Okayama</strain>
    </source>
</reference>
<dbReference type="Pfam" id="PF00954">
    <property type="entry name" value="S_locus_glycop"/>
    <property type="match status" value="1"/>
</dbReference>
<evidence type="ECO:0000256" key="3">
    <source>
        <dbReference type="ARBA" id="ARBA00022729"/>
    </source>
</evidence>
<keyword evidence="12" id="KW-0472">Membrane</keyword>
<evidence type="ECO:0000256" key="12">
    <source>
        <dbReference type="SAM" id="Phobius"/>
    </source>
</evidence>
<evidence type="ECO:0000256" key="13">
    <source>
        <dbReference type="SAM" id="SignalP"/>
    </source>
</evidence>
<keyword evidence="2 11" id="KW-0808">Transferase</keyword>
<dbReference type="EC" id="2.7.11.1" evidence="11"/>
<feature type="chain" id="PRO_5032531728" description="Receptor-like serine/threonine-protein kinase" evidence="13">
    <location>
        <begin position="24"/>
        <end position="811"/>
    </location>
</feature>
<dbReference type="PANTHER" id="PTHR32444">
    <property type="entry name" value="BULB-TYPE LECTIN DOMAIN-CONTAINING PROTEIN"/>
    <property type="match status" value="1"/>
</dbReference>
<keyword evidence="8" id="KW-0325">Glycoprotein</keyword>
<keyword evidence="1 11" id="KW-0723">Serine/threonine-protein kinase</keyword>
<dbReference type="Gene3D" id="3.30.200.20">
    <property type="entry name" value="Phosphorylase Kinase, domain 1"/>
    <property type="match status" value="1"/>
</dbReference>
<dbReference type="InterPro" id="IPR000719">
    <property type="entry name" value="Prot_kinase_dom"/>
</dbReference>
<feature type="domain" description="Protein kinase" evidence="14">
    <location>
        <begin position="496"/>
        <end position="779"/>
    </location>
</feature>
<keyword evidence="12" id="KW-1133">Transmembrane helix</keyword>
<dbReference type="GO" id="GO:0048544">
    <property type="term" value="P:recognition of pollen"/>
    <property type="evidence" value="ECO:0007669"/>
    <property type="project" value="InterPro"/>
</dbReference>
<dbReference type="InterPro" id="IPR011009">
    <property type="entry name" value="Kinase-like_dom_sf"/>
</dbReference>
<keyword evidence="5 11" id="KW-0418">Kinase</keyword>
<dbReference type="AlphaFoldDB" id="A0A830BW91"/>
<comment type="catalytic activity">
    <reaction evidence="9 11">
        <text>L-threonyl-[protein] + ATP = O-phospho-L-threonyl-[protein] + ADP + H(+)</text>
        <dbReference type="Rhea" id="RHEA:46608"/>
        <dbReference type="Rhea" id="RHEA-COMP:11060"/>
        <dbReference type="Rhea" id="RHEA-COMP:11605"/>
        <dbReference type="ChEBI" id="CHEBI:15378"/>
        <dbReference type="ChEBI" id="CHEBI:30013"/>
        <dbReference type="ChEBI" id="CHEBI:30616"/>
        <dbReference type="ChEBI" id="CHEBI:61977"/>
        <dbReference type="ChEBI" id="CHEBI:456216"/>
        <dbReference type="EC" id="2.7.11.1"/>
    </reaction>
</comment>
<dbReference type="InterPro" id="IPR003609">
    <property type="entry name" value="Pan_app"/>
</dbReference>
<keyword evidence="18" id="KW-1185">Reference proteome</keyword>
<dbReference type="SUPFAM" id="SSF51110">
    <property type="entry name" value="alpha-D-mannose-specific plant lectins"/>
    <property type="match status" value="1"/>
</dbReference>
<comment type="caution">
    <text evidence="17">The sequence shown here is derived from an EMBL/GenBank/DDBJ whole genome shotgun (WGS) entry which is preliminary data.</text>
</comment>
<evidence type="ECO:0000256" key="4">
    <source>
        <dbReference type="ARBA" id="ARBA00022741"/>
    </source>
</evidence>
<dbReference type="Pfam" id="PF07714">
    <property type="entry name" value="PK_Tyr_Ser-Thr"/>
    <property type="match status" value="1"/>
</dbReference>
<dbReference type="PANTHER" id="PTHR32444:SF183">
    <property type="entry name" value="APPLE DOMAIN-CONTAINING PROTEIN"/>
    <property type="match status" value="1"/>
</dbReference>
<keyword evidence="17" id="KW-0675">Receptor</keyword>
<dbReference type="InterPro" id="IPR008271">
    <property type="entry name" value="Ser/Thr_kinase_AS"/>
</dbReference>
<dbReference type="GO" id="GO:0030246">
    <property type="term" value="F:carbohydrate binding"/>
    <property type="evidence" value="ECO:0007669"/>
    <property type="project" value="UniProtKB-KW"/>
</dbReference>
<dbReference type="CDD" id="cd00028">
    <property type="entry name" value="B_lectin"/>
    <property type="match status" value="1"/>
</dbReference>
<dbReference type="CDD" id="cd14066">
    <property type="entry name" value="STKc_IRAK"/>
    <property type="match status" value="1"/>
</dbReference>
<dbReference type="Gene3D" id="1.10.510.10">
    <property type="entry name" value="Transferase(Phosphotransferase) domain 1"/>
    <property type="match status" value="1"/>
</dbReference>
<evidence type="ECO:0000256" key="6">
    <source>
        <dbReference type="ARBA" id="ARBA00022840"/>
    </source>
</evidence>
<evidence type="ECO:0000256" key="9">
    <source>
        <dbReference type="ARBA" id="ARBA00047899"/>
    </source>
</evidence>
<dbReference type="PROSITE" id="PS50011">
    <property type="entry name" value="PROTEIN_KINASE_DOM"/>
    <property type="match status" value="1"/>
</dbReference>
<dbReference type="Gene3D" id="3.50.4.10">
    <property type="entry name" value="Hepatocyte Growth Factor"/>
    <property type="match status" value="1"/>
</dbReference>
<evidence type="ECO:0000256" key="7">
    <source>
        <dbReference type="ARBA" id="ARBA00023157"/>
    </source>
</evidence>
<evidence type="ECO:0000259" key="16">
    <source>
        <dbReference type="PROSITE" id="PS50948"/>
    </source>
</evidence>
<keyword evidence="3 13" id="KW-0732">Signal</keyword>
<dbReference type="FunFam" id="3.30.200.20:FF:000195">
    <property type="entry name" value="G-type lectin S-receptor-like serine/threonine-protein kinase"/>
    <property type="match status" value="1"/>
</dbReference>
<evidence type="ECO:0000256" key="1">
    <source>
        <dbReference type="ARBA" id="ARBA00022527"/>
    </source>
</evidence>
<dbReference type="InterPro" id="IPR024171">
    <property type="entry name" value="SRK-like_kinase"/>
</dbReference>
<dbReference type="InterPro" id="IPR000858">
    <property type="entry name" value="S_locus_glycoprot_dom"/>
</dbReference>
<keyword evidence="4 11" id="KW-0547">Nucleotide-binding</keyword>
<dbReference type="FunFam" id="1.10.510.10:FF:000060">
    <property type="entry name" value="G-type lectin S-receptor-like serine/threonine-protein kinase"/>
    <property type="match status" value="1"/>
</dbReference>
<dbReference type="PIRSF" id="PIRSF000641">
    <property type="entry name" value="SRK"/>
    <property type="match status" value="1"/>
</dbReference>
<sequence length="811" mass="90959">MNGLFKSICVLLVILSSQNLSSANDDTLNTSQIIIYNQTLVSSTGKFELGFFSPESSSNWYLGVWYKNINVRTVVWVANRETPLRNSTSGVLTLVEPGVLIIFSDTNTTVWSSNTSIVSRNPTAQLLDSGNLVLRDTAKSTNDNYLWRSFEYPTDTFLPGMDFGLNLVTGKQIYLTSWKSNEDPALGDFTIKMDIAGYPQIVIKRGDALQYRIGPWNGLRFSGMPNIKLNRTMTATLVMNSSVVYYSGFAISSLVYSRFMLSPSGTGQQFTWVDRAHDWVVYYKFPADICDNYRSCGAHGSCNNENFPVCGCLERFVPRDEESWATSDWSGGCVRRTPLSCRDDVFLKYSGLKMPDARRTWYNESLSLEECEAVCLRNCSCTAYSNLDISNGSGCLLWFGDLVDIRQLSGEPQEIYIRMAASELDSSGRKRTTLIAVLTSLAGVVLLGLSLSLFIWKSRKNDRKVTKEEGPEESNDEDLEMPIYDLLTVSKATNSFSDDNKLGEGGFGPVYKGMLEDGKEIAVKRLSETSMQGLDEFKNEVLCIAKLQHRNLVKLLGCCLEGDEKMLIYEYMHNKSLDFFLFANRMSLDWPRRLHIINGLARGLMYLHQDSRLRIIHRDLKASNILLDSEMNPRISDFGIAKRVRGNETEHKTGRVVGTYGYMSPEYAFRGQYSVKSDVFSFGVLVLEIVSGERNCEFSIGDHGLNLLGHAWTLYKEGRPMELVDTCLYNLGNLDEVARLIHLGLLCVQHRAKDRPDMTKVIAMLSNDSVLPQPNHPGLFTESDTLASESNAKPCPGSCTNNITITMIDGR</sequence>
<feature type="transmembrane region" description="Helical" evidence="12">
    <location>
        <begin position="434"/>
        <end position="456"/>
    </location>
</feature>
<dbReference type="InterPro" id="IPR001480">
    <property type="entry name" value="Bulb-type_lectin_dom"/>
</dbReference>
<organism evidence="17 18">
    <name type="scientific">Phtheirospermum japonicum</name>
    <dbReference type="NCBI Taxonomy" id="374723"/>
    <lineage>
        <taxon>Eukaryota</taxon>
        <taxon>Viridiplantae</taxon>
        <taxon>Streptophyta</taxon>
        <taxon>Embryophyta</taxon>
        <taxon>Tracheophyta</taxon>
        <taxon>Spermatophyta</taxon>
        <taxon>Magnoliopsida</taxon>
        <taxon>eudicotyledons</taxon>
        <taxon>Gunneridae</taxon>
        <taxon>Pentapetalae</taxon>
        <taxon>asterids</taxon>
        <taxon>lamiids</taxon>
        <taxon>Lamiales</taxon>
        <taxon>Orobanchaceae</taxon>
        <taxon>Orobanchaceae incertae sedis</taxon>
        <taxon>Phtheirospermum</taxon>
    </lineage>
</organism>
<dbReference type="Proteomes" id="UP000653305">
    <property type="component" value="Unassembled WGS sequence"/>
</dbReference>
<dbReference type="SUPFAM" id="SSF56112">
    <property type="entry name" value="Protein kinase-like (PK-like)"/>
    <property type="match status" value="1"/>
</dbReference>
<proteinExistence type="inferred from homology"/>
<dbReference type="SMART" id="SM00108">
    <property type="entry name" value="B_lectin"/>
    <property type="match status" value="1"/>
</dbReference>
<feature type="signal peptide" evidence="13">
    <location>
        <begin position="1"/>
        <end position="23"/>
    </location>
</feature>
<keyword evidence="17" id="KW-0430">Lectin</keyword>
<keyword evidence="12" id="KW-0812">Transmembrane</keyword>
<evidence type="ECO:0000313" key="17">
    <source>
        <dbReference type="EMBL" id="GFP90252.1"/>
    </source>
</evidence>
<feature type="domain" description="Apple" evidence="16">
    <location>
        <begin position="341"/>
        <end position="421"/>
    </location>
</feature>